<comment type="similarity">
    <text evidence="1">In the C-terminal section; belongs to the transpeptidase family.</text>
</comment>
<dbReference type="InterPro" id="IPR036950">
    <property type="entry name" value="PBP_transglycosylase"/>
</dbReference>
<keyword evidence="8" id="KW-0133">Cell shape</keyword>
<evidence type="ECO:0000256" key="7">
    <source>
        <dbReference type="ARBA" id="ARBA00022801"/>
    </source>
</evidence>
<dbReference type="Gene3D" id="1.10.3810.10">
    <property type="entry name" value="Biosynthetic peptidoglycan transglycosylase-like"/>
    <property type="match status" value="1"/>
</dbReference>
<dbReference type="Gene3D" id="2.60.40.10">
    <property type="entry name" value="Immunoglobulins"/>
    <property type="match status" value="1"/>
</dbReference>
<feature type="transmembrane region" description="Helical" evidence="15">
    <location>
        <begin position="41"/>
        <end position="64"/>
    </location>
</feature>
<feature type="region of interest" description="Disordered" evidence="14">
    <location>
        <begin position="746"/>
        <end position="765"/>
    </location>
</feature>
<keyword evidence="6" id="KW-0808">Transferase</keyword>
<feature type="domain" description="Fibronectin type-III" evidence="16">
    <location>
        <begin position="707"/>
        <end position="796"/>
    </location>
</feature>
<organism evidence="17 18">
    <name type="scientific">Mesobacillus foraminis</name>
    <dbReference type="NCBI Taxonomy" id="279826"/>
    <lineage>
        <taxon>Bacteria</taxon>
        <taxon>Bacillati</taxon>
        <taxon>Bacillota</taxon>
        <taxon>Bacilli</taxon>
        <taxon>Bacillales</taxon>
        <taxon>Bacillaceae</taxon>
        <taxon>Mesobacillus</taxon>
    </lineage>
</organism>
<dbReference type="GO" id="GO:0006508">
    <property type="term" value="P:proteolysis"/>
    <property type="evidence" value="ECO:0007669"/>
    <property type="project" value="UniProtKB-KW"/>
</dbReference>
<dbReference type="GO" id="GO:0030288">
    <property type="term" value="C:outer membrane-bounded periplasmic space"/>
    <property type="evidence" value="ECO:0007669"/>
    <property type="project" value="TreeGrafter"/>
</dbReference>
<keyword evidence="4" id="KW-0645">Protease</keyword>
<dbReference type="Pfam" id="PF00905">
    <property type="entry name" value="Transpeptidase"/>
    <property type="match status" value="1"/>
</dbReference>
<dbReference type="GO" id="GO:0008658">
    <property type="term" value="F:penicillin binding"/>
    <property type="evidence" value="ECO:0007669"/>
    <property type="project" value="InterPro"/>
</dbReference>
<feature type="compositionally biased region" description="Low complexity" evidence="14">
    <location>
        <begin position="853"/>
        <end position="864"/>
    </location>
</feature>
<dbReference type="GO" id="GO:0009002">
    <property type="term" value="F:serine-type D-Ala-D-Ala carboxypeptidase activity"/>
    <property type="evidence" value="ECO:0007669"/>
    <property type="project" value="UniProtKB-EC"/>
</dbReference>
<keyword evidence="11" id="KW-0961">Cell wall biogenesis/degradation</keyword>
<evidence type="ECO:0000259" key="16">
    <source>
        <dbReference type="PROSITE" id="PS50853"/>
    </source>
</evidence>
<evidence type="ECO:0000256" key="4">
    <source>
        <dbReference type="ARBA" id="ARBA00022670"/>
    </source>
</evidence>
<dbReference type="SUPFAM" id="SSF53955">
    <property type="entry name" value="Lysozyme-like"/>
    <property type="match status" value="1"/>
</dbReference>
<keyword evidence="15" id="KW-0472">Membrane</keyword>
<feature type="compositionally biased region" description="Acidic residues" evidence="14">
    <location>
        <begin position="793"/>
        <end position="819"/>
    </location>
</feature>
<dbReference type="Gene3D" id="3.40.710.10">
    <property type="entry name" value="DD-peptidase/beta-lactamase superfamily"/>
    <property type="match status" value="1"/>
</dbReference>
<evidence type="ECO:0000256" key="3">
    <source>
        <dbReference type="ARBA" id="ARBA00022645"/>
    </source>
</evidence>
<accession>A0A4R2BC27</accession>
<evidence type="ECO:0000256" key="14">
    <source>
        <dbReference type="SAM" id="MobiDB-lite"/>
    </source>
</evidence>
<dbReference type="InterPro" id="IPR003961">
    <property type="entry name" value="FN3_dom"/>
</dbReference>
<comment type="catalytic activity">
    <reaction evidence="13">
        <text>[GlcNAc-(1-&gt;4)-Mur2Ac(oyl-L-Ala-gamma-D-Glu-L-Lys-D-Ala-D-Ala)](n)-di-trans,octa-cis-undecaprenyl diphosphate + beta-D-GlcNAc-(1-&gt;4)-Mur2Ac(oyl-L-Ala-gamma-D-Glu-L-Lys-D-Ala-D-Ala)-di-trans,octa-cis-undecaprenyl diphosphate = [GlcNAc-(1-&gt;4)-Mur2Ac(oyl-L-Ala-gamma-D-Glu-L-Lys-D-Ala-D-Ala)](n+1)-di-trans,octa-cis-undecaprenyl diphosphate + di-trans,octa-cis-undecaprenyl diphosphate + H(+)</text>
        <dbReference type="Rhea" id="RHEA:23708"/>
        <dbReference type="Rhea" id="RHEA-COMP:9602"/>
        <dbReference type="Rhea" id="RHEA-COMP:9603"/>
        <dbReference type="ChEBI" id="CHEBI:15378"/>
        <dbReference type="ChEBI" id="CHEBI:58405"/>
        <dbReference type="ChEBI" id="CHEBI:60033"/>
        <dbReference type="ChEBI" id="CHEBI:78435"/>
        <dbReference type="EC" id="2.4.99.28"/>
    </reaction>
</comment>
<evidence type="ECO:0000313" key="18">
    <source>
        <dbReference type="Proteomes" id="UP000295689"/>
    </source>
</evidence>
<dbReference type="Proteomes" id="UP000295689">
    <property type="component" value="Unassembled WGS sequence"/>
</dbReference>
<feature type="compositionally biased region" description="Low complexity" evidence="14">
    <location>
        <begin position="873"/>
        <end position="889"/>
    </location>
</feature>
<evidence type="ECO:0000256" key="6">
    <source>
        <dbReference type="ARBA" id="ARBA00022679"/>
    </source>
</evidence>
<dbReference type="CDD" id="cd00063">
    <property type="entry name" value="FN3"/>
    <property type="match status" value="1"/>
</dbReference>
<dbReference type="PANTHER" id="PTHR32282:SF29">
    <property type="entry name" value="PENICILLIN-BINDING PROTEIN 1A"/>
    <property type="match status" value="1"/>
</dbReference>
<feature type="compositionally biased region" description="Basic and acidic residues" evidence="14">
    <location>
        <begin position="1"/>
        <end position="13"/>
    </location>
</feature>
<dbReference type="GO" id="GO:0071555">
    <property type="term" value="P:cell wall organization"/>
    <property type="evidence" value="ECO:0007669"/>
    <property type="project" value="UniProtKB-KW"/>
</dbReference>
<feature type="compositionally biased region" description="Polar residues" evidence="14">
    <location>
        <begin position="910"/>
        <end position="920"/>
    </location>
</feature>
<dbReference type="Pfam" id="PF00912">
    <property type="entry name" value="Transgly"/>
    <property type="match status" value="1"/>
</dbReference>
<dbReference type="NCBIfam" id="TIGR02074">
    <property type="entry name" value="PBP_1a_fam"/>
    <property type="match status" value="1"/>
</dbReference>
<feature type="compositionally biased region" description="Low complexity" evidence="14">
    <location>
        <begin position="750"/>
        <end position="761"/>
    </location>
</feature>
<keyword evidence="5" id="KW-0328">Glycosyltransferase</keyword>
<dbReference type="InterPro" id="IPR001460">
    <property type="entry name" value="PCN-bd_Tpept"/>
</dbReference>
<comment type="similarity">
    <text evidence="2">In the N-terminal section; belongs to the glycosyltransferase 51 family.</text>
</comment>
<keyword evidence="3" id="KW-0121">Carboxypeptidase</keyword>
<name>A0A4R2BC27_9BACI</name>
<dbReference type="SUPFAM" id="SSF56601">
    <property type="entry name" value="beta-lactamase/transpeptidase-like"/>
    <property type="match status" value="1"/>
</dbReference>
<evidence type="ECO:0000256" key="12">
    <source>
        <dbReference type="ARBA" id="ARBA00034000"/>
    </source>
</evidence>
<comment type="catalytic activity">
    <reaction evidence="12">
        <text>Preferential cleavage: (Ac)2-L-Lys-D-Ala-|-D-Ala. Also transpeptidation of peptidyl-alanyl moieties that are N-acyl substituents of D-alanine.</text>
        <dbReference type="EC" id="3.4.16.4"/>
    </reaction>
</comment>
<evidence type="ECO:0000313" key="17">
    <source>
        <dbReference type="EMBL" id="TCN23079.1"/>
    </source>
</evidence>
<feature type="region of interest" description="Disordered" evidence="14">
    <location>
        <begin position="1"/>
        <end position="33"/>
    </location>
</feature>
<dbReference type="InterPro" id="IPR023346">
    <property type="entry name" value="Lysozyme-like_dom_sf"/>
</dbReference>
<keyword evidence="9" id="KW-0573">Peptidoglycan synthesis</keyword>
<dbReference type="InterPro" id="IPR013783">
    <property type="entry name" value="Ig-like_fold"/>
</dbReference>
<dbReference type="Pfam" id="PF00041">
    <property type="entry name" value="fn3"/>
    <property type="match status" value="1"/>
</dbReference>
<evidence type="ECO:0000256" key="2">
    <source>
        <dbReference type="ARBA" id="ARBA00007739"/>
    </source>
</evidence>
<protein>
    <submittedName>
        <fullName evidence="17">Penicillin-binding protein 1A</fullName>
    </submittedName>
</protein>
<evidence type="ECO:0000256" key="13">
    <source>
        <dbReference type="ARBA" id="ARBA00049902"/>
    </source>
</evidence>
<evidence type="ECO:0000256" key="9">
    <source>
        <dbReference type="ARBA" id="ARBA00022984"/>
    </source>
</evidence>
<dbReference type="InterPro" id="IPR036116">
    <property type="entry name" value="FN3_sf"/>
</dbReference>
<dbReference type="RefSeq" id="WP_132009010.1">
    <property type="nucleotide sequence ID" value="NZ_JABUHM010000008.1"/>
</dbReference>
<dbReference type="PROSITE" id="PS50853">
    <property type="entry name" value="FN3"/>
    <property type="match status" value="1"/>
</dbReference>
<dbReference type="GO" id="GO:0008360">
    <property type="term" value="P:regulation of cell shape"/>
    <property type="evidence" value="ECO:0007669"/>
    <property type="project" value="UniProtKB-KW"/>
</dbReference>
<dbReference type="EMBL" id="SLVV01000009">
    <property type="protein sequence ID" value="TCN23079.1"/>
    <property type="molecule type" value="Genomic_DNA"/>
</dbReference>
<evidence type="ECO:0000256" key="1">
    <source>
        <dbReference type="ARBA" id="ARBA00007090"/>
    </source>
</evidence>
<evidence type="ECO:0000256" key="8">
    <source>
        <dbReference type="ARBA" id="ARBA00022960"/>
    </source>
</evidence>
<keyword evidence="15" id="KW-0812">Transmembrane</keyword>
<dbReference type="SUPFAM" id="SSF49265">
    <property type="entry name" value="Fibronectin type III"/>
    <property type="match status" value="1"/>
</dbReference>
<dbReference type="InterPro" id="IPR012338">
    <property type="entry name" value="Beta-lactam/transpept-like"/>
</dbReference>
<evidence type="ECO:0000256" key="10">
    <source>
        <dbReference type="ARBA" id="ARBA00023268"/>
    </source>
</evidence>
<evidence type="ECO:0000256" key="11">
    <source>
        <dbReference type="ARBA" id="ARBA00023316"/>
    </source>
</evidence>
<dbReference type="AlphaFoldDB" id="A0A4R2BC27"/>
<dbReference type="InterPro" id="IPR001264">
    <property type="entry name" value="Glyco_trans_51"/>
</dbReference>
<dbReference type="FunFam" id="1.10.3810.10:FF:000001">
    <property type="entry name" value="Penicillin-binding protein 1A"/>
    <property type="match status" value="1"/>
</dbReference>
<evidence type="ECO:0000256" key="5">
    <source>
        <dbReference type="ARBA" id="ARBA00022676"/>
    </source>
</evidence>
<keyword evidence="18" id="KW-1185">Reference proteome</keyword>
<dbReference type="GO" id="GO:0009252">
    <property type="term" value="P:peptidoglycan biosynthetic process"/>
    <property type="evidence" value="ECO:0007669"/>
    <property type="project" value="UniProtKB-KW"/>
</dbReference>
<keyword evidence="10" id="KW-0511">Multifunctional enzyme</keyword>
<evidence type="ECO:0000256" key="15">
    <source>
        <dbReference type="SAM" id="Phobius"/>
    </source>
</evidence>
<sequence length="920" mass="99819">MADKPQTREERRKQLAAKNPKTKTQNKKSAGSKAGGTFKKVFLVLIALGIIGMLTGIATFAFMVKDTPKLDESMLKDPISSKIYDINGELITEVGSENRDYVAYEDIPKLVESAVLATEDVRFYKHNGIDPIRLGGAVIANITDGFGAEGASTITQQVVKNYFLSFDKTIDRKAKEVWLAFQLEQKYTKQEIFEMYVNKVFVSENSHGLATAAKIYFNKDLKDVELHEAALLAGMPQSPNNYNPFKHPEKAEKRRNIVLSLMNQHGFITKEEMTEAQAIPVTSSLVAEGERQKHKEKPFDSFIDRVIDEVDEQGDFDIFSDGLQIYTTLDPDAQTYVEKVLNSDEAVNYPNDEMQASIVLLDTQTGEIRAIGGGRNQEGQRGWNYATDLKRQPGSTIKPILDYGPAIEHLKWGTYHMLEDKPYSYSNGQPISNWNNSYMGPMTMRTALGMSRNIPALQALQEVGLEKARDFAVGLGVESLPDPITESAAIGSYDVSPMEMAGAYAAFGNNGFYTEPHAVKKIVLRDKTEIDMSPESEVAMKDYTAFMITDMLKSVVKASYGTGRMADIPSLPVAGKTGTTNYTDQEISDWGIPDGGVPDSWFVGYTSRYTAAVWTGYETRKNALLADGYQQKISQLLFKNVIEKVSENVDTPDYTMPKSVEQVSIEKGSIPAKLASKYTPSDQIVTEYAIKGNIPTEVSKKFDKLDSPSGLGAKYDEEANQIVLTWQYGNKDGVNFNVSASLDGGAEQNLTSSSETSLTVSNPAPGGNYSFKVTAVRGNQSSNAATVSISIPDPEEEPEDEPGETGDESEDGNNPEDENGNSGNGNENGNGNGNANGNGNGNNNGNGNGNGNGNNNDAETGNTNGDEEGSDGSEGTPGETNTGEGTDTGQDSQPAAGEESTDGSEGGNEEPNNSDTGNEN</sequence>
<keyword evidence="15" id="KW-1133">Transmembrane helix</keyword>
<keyword evidence="7" id="KW-0378">Hydrolase</keyword>
<feature type="region of interest" description="Disordered" evidence="14">
    <location>
        <begin position="782"/>
        <end position="920"/>
    </location>
</feature>
<dbReference type="GO" id="GO:0008955">
    <property type="term" value="F:peptidoglycan glycosyltransferase activity"/>
    <property type="evidence" value="ECO:0007669"/>
    <property type="project" value="UniProtKB-EC"/>
</dbReference>
<reference evidence="17 18" key="1">
    <citation type="journal article" date="2015" name="Stand. Genomic Sci.">
        <title>Genomic Encyclopedia of Bacterial and Archaeal Type Strains, Phase III: the genomes of soil and plant-associated and newly described type strains.</title>
        <authorList>
            <person name="Whitman W.B."/>
            <person name="Woyke T."/>
            <person name="Klenk H.P."/>
            <person name="Zhou Y."/>
            <person name="Lilburn T.G."/>
            <person name="Beck B.J."/>
            <person name="De Vos P."/>
            <person name="Vandamme P."/>
            <person name="Eisen J.A."/>
            <person name="Garrity G."/>
            <person name="Hugenholtz P."/>
            <person name="Kyrpides N.C."/>
        </authorList>
    </citation>
    <scope>NUCLEOTIDE SEQUENCE [LARGE SCALE GENOMIC DNA]</scope>
    <source>
        <strain evidence="17 18">CV53</strain>
    </source>
</reference>
<gene>
    <name evidence="17" type="ORF">EV146_109237</name>
</gene>
<proteinExistence type="inferred from homology"/>
<feature type="compositionally biased region" description="Gly residues" evidence="14">
    <location>
        <begin position="822"/>
        <end position="852"/>
    </location>
</feature>
<dbReference type="PANTHER" id="PTHR32282">
    <property type="entry name" value="BINDING PROTEIN TRANSPEPTIDASE, PUTATIVE-RELATED"/>
    <property type="match status" value="1"/>
</dbReference>
<comment type="caution">
    <text evidence="17">The sequence shown here is derived from an EMBL/GenBank/DDBJ whole genome shotgun (WGS) entry which is preliminary data.</text>
</comment>
<dbReference type="InterPro" id="IPR050396">
    <property type="entry name" value="Glycosyltr_51/Transpeptidase"/>
</dbReference>